<comment type="subcellular location">
    <subcellularLocation>
        <location evidence="1">Membrane</location>
        <topology evidence="1">Multi-pass membrane protein</topology>
    </subcellularLocation>
</comment>
<evidence type="ECO:0000256" key="4">
    <source>
        <dbReference type="ARBA" id="ARBA00023136"/>
    </source>
</evidence>
<evidence type="ECO:0000256" key="5">
    <source>
        <dbReference type="SAM" id="MobiDB-lite"/>
    </source>
</evidence>
<protein>
    <submittedName>
        <fullName evidence="9">Zinc ribbon domain-containing protein</fullName>
    </submittedName>
</protein>
<keyword evidence="10" id="KW-1185">Reference proteome</keyword>
<proteinExistence type="predicted"/>
<feature type="transmembrane region" description="Helical" evidence="6">
    <location>
        <begin position="92"/>
        <end position="117"/>
    </location>
</feature>
<keyword evidence="2 6" id="KW-0812">Transmembrane</keyword>
<feature type="transmembrane region" description="Helical" evidence="6">
    <location>
        <begin position="200"/>
        <end position="221"/>
    </location>
</feature>
<evidence type="ECO:0000313" key="10">
    <source>
        <dbReference type="Proteomes" id="UP001145072"/>
    </source>
</evidence>
<organism evidence="9 10">
    <name type="scientific">Aquibacillus koreensis</name>
    <dbReference type="NCBI Taxonomy" id="279446"/>
    <lineage>
        <taxon>Bacteria</taxon>
        <taxon>Bacillati</taxon>
        <taxon>Bacillota</taxon>
        <taxon>Bacilli</taxon>
        <taxon>Bacillales</taxon>
        <taxon>Bacillaceae</taxon>
        <taxon>Aquibacillus</taxon>
    </lineage>
</organism>
<sequence>MHCTQCGARNEQDARFCAECGAKMASVETIQQQAAGQDFSEPVQPTQGQTVESQPNEFLEKSKEIAIDLFAFAKRSFVAPMQASRKVTKDDMVSGIIVHVLFAFFLPLFTYISAVGFAKDMYGEMYGGVGLPFGSFVFKPFFFLLLYLALYAAVVFGVSKMMKSNVSYIEVVTRFAAFTILPASLLVVAILFSLMSANVFSMILFGAAIGLFFVSSVALVFSVKEENTGGLDVFYGLIITNIAIYIIFLVIGDSIAGNIINQLENMPYGGLY</sequence>
<evidence type="ECO:0000256" key="2">
    <source>
        <dbReference type="ARBA" id="ARBA00022692"/>
    </source>
</evidence>
<comment type="caution">
    <text evidence="9">The sequence shown here is derived from an EMBL/GenBank/DDBJ whole genome shotgun (WGS) entry which is preliminary data.</text>
</comment>
<evidence type="ECO:0000256" key="3">
    <source>
        <dbReference type="ARBA" id="ARBA00022989"/>
    </source>
</evidence>
<accession>A0A9X3WKI4</accession>
<feature type="transmembrane region" description="Helical" evidence="6">
    <location>
        <begin position="137"/>
        <end position="159"/>
    </location>
</feature>
<dbReference type="Pfam" id="PF13240">
    <property type="entry name" value="Zn_Ribbon_1"/>
    <property type="match status" value="1"/>
</dbReference>
<dbReference type="RefSeq" id="WP_259870036.1">
    <property type="nucleotide sequence ID" value="NZ_JAMQJZ010000003.1"/>
</dbReference>
<evidence type="ECO:0000259" key="8">
    <source>
        <dbReference type="Pfam" id="PF13240"/>
    </source>
</evidence>
<keyword evidence="4 6" id="KW-0472">Membrane</keyword>
<feature type="compositionally biased region" description="Polar residues" evidence="5">
    <location>
        <begin position="43"/>
        <end position="55"/>
    </location>
</feature>
<keyword evidence="3 6" id="KW-1133">Transmembrane helix</keyword>
<feature type="transmembrane region" description="Helical" evidence="6">
    <location>
        <begin position="171"/>
        <end position="194"/>
    </location>
</feature>
<dbReference type="InterPro" id="IPR026870">
    <property type="entry name" value="Zinc_ribbon_dom"/>
</dbReference>
<dbReference type="GO" id="GO:0016020">
    <property type="term" value="C:membrane"/>
    <property type="evidence" value="ECO:0007669"/>
    <property type="project" value="UniProtKB-SubCell"/>
</dbReference>
<name>A0A9X3WKI4_9BACI</name>
<dbReference type="AlphaFoldDB" id="A0A9X3WKI4"/>
<dbReference type="Proteomes" id="UP001145072">
    <property type="component" value="Unassembled WGS sequence"/>
</dbReference>
<dbReference type="InterPro" id="IPR006977">
    <property type="entry name" value="Yip1_dom"/>
</dbReference>
<evidence type="ECO:0000259" key="7">
    <source>
        <dbReference type="Pfam" id="PF04893"/>
    </source>
</evidence>
<dbReference type="EMBL" id="JAMQJZ010000003">
    <property type="protein sequence ID" value="MDC3419976.1"/>
    <property type="molecule type" value="Genomic_DNA"/>
</dbReference>
<feature type="region of interest" description="Disordered" evidence="5">
    <location>
        <begin position="36"/>
        <end position="55"/>
    </location>
</feature>
<dbReference type="Pfam" id="PF04893">
    <property type="entry name" value="Yip1"/>
    <property type="match status" value="1"/>
</dbReference>
<evidence type="ECO:0000313" key="9">
    <source>
        <dbReference type="EMBL" id="MDC3419976.1"/>
    </source>
</evidence>
<evidence type="ECO:0000256" key="6">
    <source>
        <dbReference type="SAM" id="Phobius"/>
    </source>
</evidence>
<gene>
    <name evidence="9" type="ORF">NC661_06280</name>
</gene>
<evidence type="ECO:0000256" key="1">
    <source>
        <dbReference type="ARBA" id="ARBA00004141"/>
    </source>
</evidence>
<feature type="domain" description="Zinc-ribbon" evidence="8">
    <location>
        <begin position="2"/>
        <end position="23"/>
    </location>
</feature>
<feature type="domain" description="Yip1" evidence="7">
    <location>
        <begin position="75"/>
        <end position="249"/>
    </location>
</feature>
<reference evidence="9" key="1">
    <citation type="submission" date="2022-06" db="EMBL/GenBank/DDBJ databases">
        <title>Aquibacillus sp. a new bacterium isolated from soil saline samples.</title>
        <authorList>
            <person name="Galisteo C."/>
            <person name="De La Haba R."/>
            <person name="Sanchez-Porro C."/>
            <person name="Ventosa A."/>
        </authorList>
    </citation>
    <scope>NUCLEOTIDE SEQUENCE</scope>
    <source>
        <strain evidence="9">JCM 12387</strain>
    </source>
</reference>
<feature type="transmembrane region" description="Helical" evidence="6">
    <location>
        <begin position="233"/>
        <end position="252"/>
    </location>
</feature>